<protein>
    <submittedName>
        <fullName evidence="1">Uncharacterized protein</fullName>
    </submittedName>
</protein>
<proteinExistence type="predicted"/>
<comment type="caution">
    <text evidence="1">The sequence shown here is derived from an EMBL/GenBank/DDBJ whole genome shotgun (WGS) entry which is preliminary data.</text>
</comment>
<evidence type="ECO:0000313" key="2">
    <source>
        <dbReference type="Proteomes" id="UP000272474"/>
    </source>
</evidence>
<accession>A0A3A9YG32</accession>
<reference evidence="1 2" key="1">
    <citation type="journal article" date="2014" name="Int. J. Syst. Evol. Microbiol.">
        <title>Streptomyces hoynatensis sp. nov., isolated from deep marine sediment.</title>
        <authorList>
            <person name="Veyisoglu A."/>
            <person name="Sahin N."/>
        </authorList>
    </citation>
    <scope>NUCLEOTIDE SEQUENCE [LARGE SCALE GENOMIC DNA]</scope>
    <source>
        <strain evidence="1 2">KCTC 29097</strain>
    </source>
</reference>
<keyword evidence="2" id="KW-1185">Reference proteome</keyword>
<evidence type="ECO:0000313" key="1">
    <source>
        <dbReference type="EMBL" id="RKN35972.1"/>
    </source>
</evidence>
<dbReference type="RefSeq" id="WP_120685076.1">
    <property type="nucleotide sequence ID" value="NZ_RBAL01000034.1"/>
</dbReference>
<organism evidence="1 2">
    <name type="scientific">Streptomyces hoynatensis</name>
    <dbReference type="NCBI Taxonomy" id="1141874"/>
    <lineage>
        <taxon>Bacteria</taxon>
        <taxon>Bacillati</taxon>
        <taxon>Actinomycetota</taxon>
        <taxon>Actinomycetes</taxon>
        <taxon>Kitasatosporales</taxon>
        <taxon>Streptomycetaceae</taxon>
        <taxon>Streptomyces</taxon>
    </lineage>
</organism>
<dbReference type="OrthoDB" id="4322515at2"/>
<gene>
    <name evidence="1" type="ORF">D7294_30545</name>
</gene>
<dbReference type="AlphaFoldDB" id="A0A3A9YG32"/>
<dbReference type="Proteomes" id="UP000272474">
    <property type="component" value="Unassembled WGS sequence"/>
</dbReference>
<dbReference type="EMBL" id="RBAL01000034">
    <property type="protein sequence ID" value="RKN35972.1"/>
    <property type="molecule type" value="Genomic_DNA"/>
</dbReference>
<sequence>MSLQDKEKCRDCGHPRYFHTGTHVKGSKSACRRRVLVARSPVLCDCATFKLPTVIKMTREEALRRREELIAQTGLDEETLRSRGEMFQLYPEHQLIWETIRGFDYLLKEDDHD</sequence>
<name>A0A3A9YG32_9ACTN</name>